<dbReference type="Proteomes" id="UP000306324">
    <property type="component" value="Unassembled WGS sequence"/>
</dbReference>
<evidence type="ECO:0000313" key="1">
    <source>
        <dbReference type="EMBL" id="TMQ74626.1"/>
    </source>
</evidence>
<accession>A0A5S4EH62</accession>
<comment type="caution">
    <text evidence="1">The sequence shown here is derived from an EMBL/GenBank/DDBJ whole genome shotgun (WGS) entry which is preliminary data.</text>
</comment>
<name>A0A5S4EH62_9PROT</name>
<dbReference type="EMBL" id="SWAD01000174">
    <property type="protein sequence ID" value="TMQ74626.1"/>
    <property type="molecule type" value="Genomic_DNA"/>
</dbReference>
<sequence>MNRKRHLQYTISWKSEDTLNAVSNIQQPEFNNFSRPS</sequence>
<protein>
    <submittedName>
        <fullName evidence="1">Uncharacterized protein</fullName>
    </submittedName>
</protein>
<organism evidence="1 2">
    <name type="scientific">Candidatus Accumulibacter phosphatis</name>
    <dbReference type="NCBI Taxonomy" id="327160"/>
    <lineage>
        <taxon>Bacteria</taxon>
        <taxon>Pseudomonadati</taxon>
        <taxon>Pseudomonadota</taxon>
        <taxon>Betaproteobacteria</taxon>
        <taxon>Candidatus Accumulibacter</taxon>
    </lineage>
</organism>
<gene>
    <name evidence="1" type="ORF">ACCUM_3820</name>
</gene>
<keyword evidence="2" id="KW-1185">Reference proteome</keyword>
<reference evidence="1 2" key="1">
    <citation type="submission" date="2019-04" db="EMBL/GenBank/DDBJ databases">
        <title>A novel phosphate-accumulating bacterium identified in bioreactor for phosphate removal from wastewater.</title>
        <authorList>
            <person name="Kotlyarov R.Y."/>
            <person name="Beletsky A.V."/>
            <person name="Kallistova A.Y."/>
            <person name="Dorofeev A.G."/>
            <person name="Nikolaev Y.Y."/>
            <person name="Pimenov N.V."/>
            <person name="Ravin N.V."/>
            <person name="Mardanov A.V."/>
        </authorList>
    </citation>
    <scope>NUCLEOTIDE SEQUENCE [LARGE SCALE GENOMIC DNA]</scope>
    <source>
        <strain evidence="1 2">Bin19</strain>
    </source>
</reference>
<dbReference type="AlphaFoldDB" id="A0A5S4EH62"/>
<proteinExistence type="predicted"/>
<evidence type="ECO:0000313" key="2">
    <source>
        <dbReference type="Proteomes" id="UP000306324"/>
    </source>
</evidence>